<comment type="caution">
    <text evidence="1">The sequence shown here is derived from an EMBL/GenBank/DDBJ whole genome shotgun (WGS) entry which is preliminary data.</text>
</comment>
<dbReference type="EMBL" id="NWTC01000035">
    <property type="protein sequence ID" value="PDT44329.1"/>
    <property type="molecule type" value="Genomic_DNA"/>
</dbReference>
<organism evidence="1 2">
    <name type="scientific">Rhizobium fredii</name>
    <name type="common">Sinorhizobium fredii</name>
    <dbReference type="NCBI Taxonomy" id="380"/>
    <lineage>
        <taxon>Bacteria</taxon>
        <taxon>Pseudomonadati</taxon>
        <taxon>Pseudomonadota</taxon>
        <taxon>Alphaproteobacteria</taxon>
        <taxon>Hyphomicrobiales</taxon>
        <taxon>Rhizobiaceae</taxon>
        <taxon>Sinorhizobium/Ensifer group</taxon>
        <taxon>Sinorhizobium</taxon>
    </lineage>
</organism>
<accession>A0A2A6LQD8</accession>
<sequence>MNDAIARTRSGDKHDKSDLWASTTVETFKHSLELPVLQMKLLSQEGSQLLDFLVEDDHLIQEGGAQEREGSAC</sequence>
<name>A0A2A6LQD8_RHIFR</name>
<protein>
    <submittedName>
        <fullName evidence="1">Uncharacterized protein</fullName>
    </submittedName>
</protein>
<dbReference type="Proteomes" id="UP000220353">
    <property type="component" value="Unassembled WGS sequence"/>
</dbReference>
<proteinExistence type="predicted"/>
<gene>
    <name evidence="1" type="ORF">CO661_29915</name>
</gene>
<reference evidence="1 2" key="1">
    <citation type="submission" date="2017-09" db="EMBL/GenBank/DDBJ databases">
        <title>Comparative genomics of rhizobia isolated from Phaseolus vulgaris in China.</title>
        <authorList>
            <person name="Tong W."/>
        </authorList>
    </citation>
    <scope>NUCLEOTIDE SEQUENCE [LARGE SCALE GENOMIC DNA]</scope>
    <source>
        <strain evidence="1 2">PCH1</strain>
    </source>
</reference>
<dbReference type="AlphaFoldDB" id="A0A2A6LQD8"/>
<evidence type="ECO:0000313" key="2">
    <source>
        <dbReference type="Proteomes" id="UP000220353"/>
    </source>
</evidence>
<evidence type="ECO:0000313" key="1">
    <source>
        <dbReference type="EMBL" id="PDT44329.1"/>
    </source>
</evidence>